<dbReference type="InterPro" id="IPR011527">
    <property type="entry name" value="ABC1_TM_dom"/>
</dbReference>
<dbReference type="AlphaFoldDB" id="A0A517YC67"/>
<dbReference type="PROSITE" id="PS50929">
    <property type="entry name" value="ABC_TM1F"/>
    <property type="match status" value="1"/>
</dbReference>
<dbReference type="Gene3D" id="1.20.1560.10">
    <property type="entry name" value="ABC transporter type 1, transmembrane domain"/>
    <property type="match status" value="1"/>
</dbReference>
<evidence type="ECO:0000259" key="9">
    <source>
        <dbReference type="PROSITE" id="PS50893"/>
    </source>
</evidence>
<evidence type="ECO:0000256" key="5">
    <source>
        <dbReference type="ARBA" id="ARBA00022840"/>
    </source>
</evidence>
<dbReference type="Pfam" id="PF00005">
    <property type="entry name" value="ABC_tran"/>
    <property type="match status" value="1"/>
</dbReference>
<dbReference type="EMBL" id="CP036274">
    <property type="protein sequence ID" value="QDU27840.1"/>
    <property type="molecule type" value="Genomic_DNA"/>
</dbReference>
<dbReference type="SMART" id="SM00382">
    <property type="entry name" value="AAA"/>
    <property type="match status" value="1"/>
</dbReference>
<feature type="domain" description="ABC transmembrane type-1" evidence="10">
    <location>
        <begin position="183"/>
        <end position="471"/>
    </location>
</feature>
<dbReference type="Pfam" id="PF00664">
    <property type="entry name" value="ABC_membrane"/>
    <property type="match status" value="1"/>
</dbReference>
<dbReference type="SUPFAM" id="SSF52540">
    <property type="entry name" value="P-loop containing nucleoside triphosphate hydrolases"/>
    <property type="match status" value="1"/>
</dbReference>
<dbReference type="GO" id="GO:0005524">
    <property type="term" value="F:ATP binding"/>
    <property type="evidence" value="ECO:0007669"/>
    <property type="project" value="UniProtKB-KW"/>
</dbReference>
<feature type="domain" description="ABC transporter" evidence="9">
    <location>
        <begin position="505"/>
        <end position="738"/>
    </location>
</feature>
<dbReference type="CDD" id="cd18563">
    <property type="entry name" value="ABC_6TM_exporter_like"/>
    <property type="match status" value="1"/>
</dbReference>
<dbReference type="Gene3D" id="3.40.50.300">
    <property type="entry name" value="P-loop containing nucleotide triphosphate hydrolases"/>
    <property type="match status" value="1"/>
</dbReference>
<evidence type="ECO:0000256" key="1">
    <source>
        <dbReference type="ARBA" id="ARBA00004651"/>
    </source>
</evidence>
<dbReference type="InterPro" id="IPR039421">
    <property type="entry name" value="Type_1_exporter"/>
</dbReference>
<dbReference type="PROSITE" id="PS50893">
    <property type="entry name" value="ABC_TRANSPORTER_2"/>
    <property type="match status" value="1"/>
</dbReference>
<name>A0A517YC67_9BACT</name>
<keyword evidence="2" id="KW-0813">Transport</keyword>
<keyword evidence="5 11" id="KW-0067">ATP-binding</keyword>
<dbReference type="PROSITE" id="PS00211">
    <property type="entry name" value="ABC_TRANSPORTER_1"/>
    <property type="match status" value="1"/>
</dbReference>
<dbReference type="InterPro" id="IPR027417">
    <property type="entry name" value="P-loop_NTPase"/>
</dbReference>
<evidence type="ECO:0000256" key="4">
    <source>
        <dbReference type="ARBA" id="ARBA00022741"/>
    </source>
</evidence>
<dbReference type="InterPro" id="IPR036640">
    <property type="entry name" value="ABC1_TM_sf"/>
</dbReference>
<dbReference type="Proteomes" id="UP000315017">
    <property type="component" value="Chromosome"/>
</dbReference>
<proteinExistence type="predicted"/>
<accession>A0A517YC67</accession>
<keyword evidence="4" id="KW-0547">Nucleotide-binding</keyword>
<evidence type="ECO:0000313" key="11">
    <source>
        <dbReference type="EMBL" id="QDU27840.1"/>
    </source>
</evidence>
<evidence type="ECO:0000256" key="6">
    <source>
        <dbReference type="ARBA" id="ARBA00022989"/>
    </source>
</evidence>
<keyword evidence="12" id="KW-1185">Reference proteome</keyword>
<keyword evidence="7 8" id="KW-0472">Membrane</keyword>
<dbReference type="PANTHER" id="PTHR43394:SF1">
    <property type="entry name" value="ATP-BINDING CASSETTE SUB-FAMILY B MEMBER 10, MITOCHONDRIAL"/>
    <property type="match status" value="1"/>
</dbReference>
<dbReference type="PANTHER" id="PTHR43394">
    <property type="entry name" value="ATP-DEPENDENT PERMEASE MDL1, MITOCHONDRIAL"/>
    <property type="match status" value="1"/>
</dbReference>
<dbReference type="FunFam" id="3.40.50.300:FF:000287">
    <property type="entry name" value="Multidrug ABC transporter ATP-binding protein"/>
    <property type="match status" value="1"/>
</dbReference>
<dbReference type="OrthoDB" id="9762778at2"/>
<reference evidence="11 12" key="1">
    <citation type="submission" date="2019-02" db="EMBL/GenBank/DDBJ databases">
        <title>Deep-cultivation of Planctomycetes and their phenomic and genomic characterization uncovers novel biology.</title>
        <authorList>
            <person name="Wiegand S."/>
            <person name="Jogler M."/>
            <person name="Boedeker C."/>
            <person name="Pinto D."/>
            <person name="Vollmers J."/>
            <person name="Rivas-Marin E."/>
            <person name="Kohn T."/>
            <person name="Peeters S.H."/>
            <person name="Heuer A."/>
            <person name="Rast P."/>
            <person name="Oberbeckmann S."/>
            <person name="Bunk B."/>
            <person name="Jeske O."/>
            <person name="Meyerdierks A."/>
            <person name="Storesund J.E."/>
            <person name="Kallscheuer N."/>
            <person name="Luecker S."/>
            <person name="Lage O.M."/>
            <person name="Pohl T."/>
            <person name="Merkel B.J."/>
            <person name="Hornburger P."/>
            <person name="Mueller R.-W."/>
            <person name="Bruemmer F."/>
            <person name="Labrenz M."/>
            <person name="Spormann A.M."/>
            <person name="Op den Camp H."/>
            <person name="Overmann J."/>
            <person name="Amann R."/>
            <person name="Jetten M.S.M."/>
            <person name="Mascher T."/>
            <person name="Medema M.H."/>
            <person name="Devos D.P."/>
            <person name="Kaster A.-K."/>
            <person name="Ovreas L."/>
            <person name="Rohde M."/>
            <person name="Galperin M.Y."/>
            <person name="Jogler C."/>
        </authorList>
    </citation>
    <scope>NUCLEOTIDE SEQUENCE [LARGE SCALE GENOMIC DNA]</scope>
    <source>
        <strain evidence="11 12">ETA_A8</strain>
    </source>
</reference>
<feature type="transmembrane region" description="Helical" evidence="8">
    <location>
        <begin position="408"/>
        <end position="433"/>
    </location>
</feature>
<evidence type="ECO:0000256" key="2">
    <source>
        <dbReference type="ARBA" id="ARBA00022448"/>
    </source>
</evidence>
<feature type="transmembrane region" description="Helical" evidence="8">
    <location>
        <begin position="180"/>
        <end position="204"/>
    </location>
</feature>
<evidence type="ECO:0000256" key="7">
    <source>
        <dbReference type="ARBA" id="ARBA00023136"/>
    </source>
</evidence>
<evidence type="ECO:0000256" key="3">
    <source>
        <dbReference type="ARBA" id="ARBA00022692"/>
    </source>
</evidence>
<protein>
    <submittedName>
        <fullName evidence="11">Putative ABC transporter ATP-binding protein</fullName>
    </submittedName>
</protein>
<evidence type="ECO:0000256" key="8">
    <source>
        <dbReference type="SAM" id="Phobius"/>
    </source>
</evidence>
<sequence>MIEPISSATPPAAIPPEWGPKVTAALSAGENLICWLEVDLAANLSYGKTLLLFTDRRFLAIPAAAVSGENKTWDRDQLQSIQCRDQFGLGTIELLSAAARLGTWRFTSRHTTAAHRFAQRVAAALRNETLADKDTVTVCPSCGSTLGPEDVTCANCAPMAQLPPSKSLLRLLPFAQRRGGMLAIGLVLTIAATAATLIPPYLTMPLVDEVLTPLAAGQKVEQSLIVWYLSGLLAAALLAWLLGWAKTWIIARLSSRISADLRNAMYSHLQKLSLEFFGGKRTGDLISRVGSDTDKICTFLSIYLLEFASDLLMIVGTSLILFSQDVKLALVTLVPFPIIAWLIQKVRKQMRHGFNQENRTWSNMISVLSDTIPGIRVVKAFAQEQREVERFRSANNHVLESNDRVNRVWAFFGPMVSLLTDAGILVVWAFGVYQIANGQLKTGVLIGFLAYIGRFYTRLDAMSRMFSNSQRAAAASHRIFEILDRIPSVAEPMKPVSPGRVEGKIEIRDIRFSYGSRQVINDVRLSIAPGEMIGLVGASGAGKSTLVNLVCRFYDVASGAILVDGIDIRSFPVEEYRRNIGIVLQEPFLFFGSIAENIAYAKPGATRGQIIAAAKAAKAHDFILRLPDGYDSIVGERGQSLSGGERQRISIARALLTDPRILILDEATSSVDTETEREIQEALDVLTRGRTTIAIAHRISTLRNASRIVVMDQGRIMEVGGHTELLDRNGAYAKLHQAQYELAQGGVSP</sequence>
<dbReference type="InterPro" id="IPR017871">
    <property type="entry name" value="ABC_transporter-like_CS"/>
</dbReference>
<organism evidence="11 12">
    <name type="scientific">Anatilimnocola aggregata</name>
    <dbReference type="NCBI Taxonomy" id="2528021"/>
    <lineage>
        <taxon>Bacteria</taxon>
        <taxon>Pseudomonadati</taxon>
        <taxon>Planctomycetota</taxon>
        <taxon>Planctomycetia</taxon>
        <taxon>Pirellulales</taxon>
        <taxon>Pirellulaceae</taxon>
        <taxon>Anatilimnocola</taxon>
    </lineage>
</organism>
<dbReference type="InterPro" id="IPR003593">
    <property type="entry name" value="AAA+_ATPase"/>
</dbReference>
<dbReference type="SUPFAM" id="SSF90123">
    <property type="entry name" value="ABC transporter transmembrane region"/>
    <property type="match status" value="1"/>
</dbReference>
<keyword evidence="6 8" id="KW-1133">Transmembrane helix</keyword>
<feature type="transmembrane region" description="Helical" evidence="8">
    <location>
        <begin position="326"/>
        <end position="343"/>
    </location>
</feature>
<comment type="subcellular location">
    <subcellularLocation>
        <location evidence="1">Cell membrane</location>
        <topology evidence="1">Multi-pass membrane protein</topology>
    </subcellularLocation>
</comment>
<evidence type="ECO:0000313" key="12">
    <source>
        <dbReference type="Proteomes" id="UP000315017"/>
    </source>
</evidence>
<feature type="transmembrane region" description="Helical" evidence="8">
    <location>
        <begin position="439"/>
        <end position="457"/>
    </location>
</feature>
<dbReference type="GO" id="GO:0015421">
    <property type="term" value="F:ABC-type oligopeptide transporter activity"/>
    <property type="evidence" value="ECO:0007669"/>
    <property type="project" value="TreeGrafter"/>
</dbReference>
<evidence type="ECO:0000259" key="10">
    <source>
        <dbReference type="PROSITE" id="PS50929"/>
    </source>
</evidence>
<feature type="transmembrane region" description="Helical" evidence="8">
    <location>
        <begin position="296"/>
        <end position="320"/>
    </location>
</feature>
<feature type="transmembrane region" description="Helical" evidence="8">
    <location>
        <begin position="224"/>
        <end position="245"/>
    </location>
</feature>
<dbReference type="GO" id="GO:0016887">
    <property type="term" value="F:ATP hydrolysis activity"/>
    <property type="evidence" value="ECO:0007669"/>
    <property type="project" value="InterPro"/>
</dbReference>
<gene>
    <name evidence="11" type="ORF">ETAA8_29310</name>
</gene>
<dbReference type="KEGG" id="aagg:ETAA8_29310"/>
<dbReference type="GO" id="GO:0005886">
    <property type="term" value="C:plasma membrane"/>
    <property type="evidence" value="ECO:0007669"/>
    <property type="project" value="UniProtKB-SubCell"/>
</dbReference>
<keyword evidence="3 8" id="KW-0812">Transmembrane</keyword>
<dbReference type="InterPro" id="IPR003439">
    <property type="entry name" value="ABC_transporter-like_ATP-bd"/>
</dbReference>